<evidence type="ECO:0000313" key="2">
    <source>
        <dbReference type="EMBL" id="VEL21391.1"/>
    </source>
</evidence>
<name>A0A448WVU8_9PLAT</name>
<evidence type="ECO:0000313" key="3">
    <source>
        <dbReference type="Proteomes" id="UP000784294"/>
    </source>
</evidence>
<proteinExistence type="predicted"/>
<organism evidence="2 3">
    <name type="scientific">Protopolystoma xenopodis</name>
    <dbReference type="NCBI Taxonomy" id="117903"/>
    <lineage>
        <taxon>Eukaryota</taxon>
        <taxon>Metazoa</taxon>
        <taxon>Spiralia</taxon>
        <taxon>Lophotrochozoa</taxon>
        <taxon>Platyhelminthes</taxon>
        <taxon>Monogenea</taxon>
        <taxon>Polyopisthocotylea</taxon>
        <taxon>Polystomatidea</taxon>
        <taxon>Polystomatidae</taxon>
        <taxon>Protopolystoma</taxon>
    </lineage>
</organism>
<evidence type="ECO:0000256" key="1">
    <source>
        <dbReference type="ARBA" id="ARBA00022679"/>
    </source>
</evidence>
<dbReference type="InterPro" id="IPR006369">
    <property type="entry name" value="Protohaem_IX_farnesylTrfase"/>
</dbReference>
<dbReference type="EMBL" id="CAAALY010051046">
    <property type="protein sequence ID" value="VEL21391.1"/>
    <property type="molecule type" value="Genomic_DNA"/>
</dbReference>
<sequence length="170" mass="18053">MHFCLSTSFTLDTPDVKSSSFPLEIPKSTSKEWRLVGYPRQLQPTFYTYAASDQLFSTAECFSKPSPGSDPPLSPILSHAPTLATATLSIPPLSWSDWQAAYISIATGLSKFRLTSLVVTTALAGYALAAATPFASEAFINNPLTTGLFLALGTGLTSAAANTVNQVGKR</sequence>
<dbReference type="AlphaFoldDB" id="A0A448WVU8"/>
<dbReference type="PANTHER" id="PTHR43448:SF2">
    <property type="entry name" value="PROTOHEME IX FARNESYLTRANSFERASE, MITOCHONDRIAL"/>
    <property type="match status" value="1"/>
</dbReference>
<gene>
    <name evidence="2" type="ORF">PXEA_LOCUS14831</name>
</gene>
<keyword evidence="3" id="KW-1185">Reference proteome</keyword>
<keyword evidence="1" id="KW-0808">Transferase</keyword>
<dbReference type="GO" id="GO:0006784">
    <property type="term" value="P:heme A biosynthetic process"/>
    <property type="evidence" value="ECO:0007669"/>
    <property type="project" value="TreeGrafter"/>
</dbReference>
<accession>A0A448WVU8</accession>
<evidence type="ECO:0008006" key="4">
    <source>
        <dbReference type="Google" id="ProtNLM"/>
    </source>
</evidence>
<dbReference type="Proteomes" id="UP000784294">
    <property type="component" value="Unassembled WGS sequence"/>
</dbReference>
<comment type="caution">
    <text evidence="2">The sequence shown here is derived from an EMBL/GenBank/DDBJ whole genome shotgun (WGS) entry which is preliminary data.</text>
</comment>
<reference evidence="2" key="1">
    <citation type="submission" date="2018-11" db="EMBL/GenBank/DDBJ databases">
        <authorList>
            <consortium name="Pathogen Informatics"/>
        </authorList>
    </citation>
    <scope>NUCLEOTIDE SEQUENCE</scope>
</reference>
<dbReference type="PANTHER" id="PTHR43448">
    <property type="entry name" value="PROTOHEME IX FARNESYLTRANSFERASE, MITOCHONDRIAL"/>
    <property type="match status" value="1"/>
</dbReference>
<dbReference type="GO" id="GO:0008495">
    <property type="term" value="F:protoheme IX farnesyltransferase activity"/>
    <property type="evidence" value="ECO:0007669"/>
    <property type="project" value="InterPro"/>
</dbReference>
<dbReference type="GO" id="GO:0016020">
    <property type="term" value="C:membrane"/>
    <property type="evidence" value="ECO:0007669"/>
    <property type="project" value="InterPro"/>
</dbReference>
<protein>
    <recommendedName>
        <fullName evidence="4">Protoheme IX farnesyltransferase, mitochondrial</fullName>
    </recommendedName>
</protein>
<dbReference type="GO" id="GO:0005739">
    <property type="term" value="C:mitochondrion"/>
    <property type="evidence" value="ECO:0007669"/>
    <property type="project" value="TreeGrafter"/>
</dbReference>